<organism evidence="1 2">
    <name type="scientific">Nitratireductor arenosus</name>
    <dbReference type="NCBI Taxonomy" id="2682096"/>
    <lineage>
        <taxon>Bacteria</taxon>
        <taxon>Pseudomonadati</taxon>
        <taxon>Pseudomonadota</taxon>
        <taxon>Alphaproteobacteria</taxon>
        <taxon>Hyphomicrobiales</taxon>
        <taxon>Phyllobacteriaceae</taxon>
        <taxon>Nitratireductor</taxon>
    </lineage>
</organism>
<evidence type="ECO:0000313" key="2">
    <source>
        <dbReference type="Proteomes" id="UP000463224"/>
    </source>
</evidence>
<reference evidence="1 2" key="1">
    <citation type="submission" date="2019-12" db="EMBL/GenBank/DDBJ databases">
        <title>Nitratireductor arenosus sp. nov., Isolated from sea sand, Jeju island, South Korea.</title>
        <authorList>
            <person name="Kim W."/>
        </authorList>
    </citation>
    <scope>NUCLEOTIDE SEQUENCE [LARGE SCALE GENOMIC DNA]</scope>
    <source>
        <strain evidence="1 2">CAU 1489</strain>
    </source>
</reference>
<accession>A0A844QAS0</accession>
<dbReference type="Proteomes" id="UP000463224">
    <property type="component" value="Unassembled WGS sequence"/>
</dbReference>
<proteinExistence type="predicted"/>
<dbReference type="InterPro" id="IPR021322">
    <property type="entry name" value="DUF2924"/>
</dbReference>
<evidence type="ECO:0000313" key="1">
    <source>
        <dbReference type="EMBL" id="MVA96282.1"/>
    </source>
</evidence>
<dbReference type="Pfam" id="PF11149">
    <property type="entry name" value="DUF2924"/>
    <property type="match status" value="1"/>
</dbReference>
<name>A0A844QAS0_9HYPH</name>
<protein>
    <submittedName>
        <fullName evidence="1">DUF2924 domain-containing protein</fullName>
    </submittedName>
</protein>
<sequence length="140" mass="15148">MSPVDTLEGLDRTQLVARWQAIVGGAPPPHLSKPLMRHVLAFEMQAKTQGGLSRSLRKKIEQCAGDQDGTARGKPALGLKPGARLVREWNGVAHRVDVTADGHVWNGVTYRSLSAIARAITGARWSGPRFFGLTAGEKTR</sequence>
<dbReference type="RefSeq" id="WP_197435019.1">
    <property type="nucleotide sequence ID" value="NZ_WPHG01000001.1"/>
</dbReference>
<dbReference type="AlphaFoldDB" id="A0A844QAS0"/>
<keyword evidence="2" id="KW-1185">Reference proteome</keyword>
<gene>
    <name evidence="1" type="ORF">GN330_03355</name>
</gene>
<comment type="caution">
    <text evidence="1">The sequence shown here is derived from an EMBL/GenBank/DDBJ whole genome shotgun (WGS) entry which is preliminary data.</text>
</comment>
<dbReference type="EMBL" id="WPHG01000001">
    <property type="protein sequence ID" value="MVA96282.1"/>
    <property type="molecule type" value="Genomic_DNA"/>
</dbReference>